<dbReference type="GO" id="GO:0015093">
    <property type="term" value="F:ferrous iron transmembrane transporter activity"/>
    <property type="evidence" value="ECO:0007669"/>
    <property type="project" value="TreeGrafter"/>
</dbReference>
<evidence type="ECO:0000256" key="6">
    <source>
        <dbReference type="SAM" id="Phobius"/>
    </source>
</evidence>
<feature type="transmembrane region" description="Helical" evidence="6">
    <location>
        <begin position="109"/>
        <end position="130"/>
    </location>
</feature>
<comment type="similarity">
    <text evidence="2">Belongs to the oxidase-dependent Fe transporter (OFeT) (TC 9.A.10.1) family.</text>
</comment>
<dbReference type="PATRIC" id="fig|113653.22.peg.1227"/>
<dbReference type="Proteomes" id="UP000034723">
    <property type="component" value="Chromosome"/>
</dbReference>
<evidence type="ECO:0000313" key="8">
    <source>
        <dbReference type="Proteomes" id="UP000034723"/>
    </source>
</evidence>
<dbReference type="InParanoid" id="A0A0F7DBP6"/>
<name>A0A0F7DBP6_9EURY</name>
<dbReference type="PANTHER" id="PTHR31632">
    <property type="entry name" value="IRON TRANSPORTER FTH1"/>
    <property type="match status" value="1"/>
</dbReference>
<protein>
    <submittedName>
        <fullName evidence="7">Iron permease FTR1 family</fullName>
    </submittedName>
</protein>
<reference evidence="7 8" key="1">
    <citation type="submission" date="2015-04" db="EMBL/GenBank/DDBJ databases">
        <title>The complete genome sequence of the hyperthermophilic, obligate iron-reducing archaeon Geoglobus ahangari strain 234T.</title>
        <authorList>
            <person name="Manzella M.P."/>
            <person name="Holmes D.E."/>
            <person name="Rocheleau J.M."/>
            <person name="Chung A."/>
            <person name="Reguera G."/>
            <person name="Kashefi K."/>
        </authorList>
    </citation>
    <scope>NUCLEOTIDE SEQUENCE [LARGE SCALE GENOMIC DNA]</scope>
    <source>
        <strain evidence="7 8">234</strain>
    </source>
</reference>
<dbReference type="STRING" id="113653.GAH_01240"/>
<evidence type="ECO:0000256" key="1">
    <source>
        <dbReference type="ARBA" id="ARBA00004141"/>
    </source>
</evidence>
<dbReference type="EMBL" id="CP011267">
    <property type="protein sequence ID" value="AKG91456.1"/>
    <property type="molecule type" value="Genomic_DNA"/>
</dbReference>
<dbReference type="GO" id="GO:0033573">
    <property type="term" value="C:high-affinity iron permease complex"/>
    <property type="evidence" value="ECO:0007669"/>
    <property type="project" value="InterPro"/>
</dbReference>
<feature type="transmembrane region" description="Helical" evidence="6">
    <location>
        <begin position="38"/>
        <end position="63"/>
    </location>
</feature>
<gene>
    <name evidence="7" type="ORF">GAH_01240</name>
</gene>
<dbReference type="PANTHER" id="PTHR31632:SF2">
    <property type="entry name" value="PLASMA MEMBRANE IRON PERMEASE"/>
    <property type="match status" value="1"/>
</dbReference>
<keyword evidence="3 6" id="KW-0812">Transmembrane</keyword>
<evidence type="ECO:0000256" key="5">
    <source>
        <dbReference type="ARBA" id="ARBA00023136"/>
    </source>
</evidence>
<dbReference type="InterPro" id="IPR004923">
    <property type="entry name" value="FTR1/Fip1/EfeU"/>
</dbReference>
<feature type="transmembrane region" description="Helical" evidence="6">
    <location>
        <begin position="69"/>
        <end position="88"/>
    </location>
</feature>
<accession>A0A0F7DBP6</accession>
<evidence type="ECO:0000256" key="4">
    <source>
        <dbReference type="ARBA" id="ARBA00022989"/>
    </source>
</evidence>
<keyword evidence="4 6" id="KW-1133">Transmembrane helix</keyword>
<organism evidence="7 8">
    <name type="scientific">Geoglobus ahangari</name>
    <dbReference type="NCBI Taxonomy" id="113653"/>
    <lineage>
        <taxon>Archaea</taxon>
        <taxon>Methanobacteriati</taxon>
        <taxon>Methanobacteriota</taxon>
        <taxon>Archaeoglobi</taxon>
        <taxon>Archaeoglobales</taxon>
        <taxon>Archaeoglobaceae</taxon>
        <taxon>Geoglobus</taxon>
    </lineage>
</organism>
<dbReference type="Pfam" id="PF03239">
    <property type="entry name" value="FTR1"/>
    <property type="match status" value="1"/>
</dbReference>
<evidence type="ECO:0000256" key="3">
    <source>
        <dbReference type="ARBA" id="ARBA00022692"/>
    </source>
</evidence>
<evidence type="ECO:0000256" key="2">
    <source>
        <dbReference type="ARBA" id="ARBA00008333"/>
    </source>
</evidence>
<keyword evidence="8" id="KW-1185">Reference proteome</keyword>
<dbReference type="KEGG" id="gah:GAH_01240"/>
<dbReference type="HOGENOM" id="CLU_1700212_0_0_2"/>
<comment type="subcellular location">
    <subcellularLocation>
        <location evidence="1">Membrane</location>
        <topology evidence="1">Multi-pass membrane protein</topology>
    </subcellularLocation>
</comment>
<evidence type="ECO:0000313" key="7">
    <source>
        <dbReference type="EMBL" id="AKG91456.1"/>
    </source>
</evidence>
<dbReference type="AlphaFoldDB" id="A0A0F7DBP6"/>
<keyword evidence="5 6" id="KW-0472">Membrane</keyword>
<proteinExistence type="inferred from homology"/>
<sequence>MMGQFVITLREGFEAALLVAILVAYLRRSGKTAEVRYAYTGALIAIVLGLIAALGLVLTAGALGEEQKVLFEGAASYLAVAVLTYMIVWMSGKNVREEIESRASSRIRWGIAAIAFVFVVREVFETVLFLTPYATRDALEPLQERERELPRHFC</sequence>
<feature type="transmembrane region" description="Helical" evidence="6">
    <location>
        <begin position="6"/>
        <end position="26"/>
    </location>
</feature>